<feature type="compositionally biased region" description="Basic residues" evidence="1">
    <location>
        <begin position="132"/>
        <end position="146"/>
    </location>
</feature>
<dbReference type="AlphaFoldDB" id="A0A382JJ42"/>
<name>A0A382JJ42_9ZZZZ</name>
<evidence type="ECO:0000256" key="1">
    <source>
        <dbReference type="SAM" id="MobiDB-lite"/>
    </source>
</evidence>
<feature type="compositionally biased region" description="Basic and acidic residues" evidence="1">
    <location>
        <begin position="121"/>
        <end position="131"/>
    </location>
</feature>
<reference evidence="2" key="1">
    <citation type="submission" date="2018-05" db="EMBL/GenBank/DDBJ databases">
        <authorList>
            <person name="Lanie J.A."/>
            <person name="Ng W.-L."/>
            <person name="Kazmierczak K.M."/>
            <person name="Andrzejewski T.M."/>
            <person name="Davidsen T.M."/>
            <person name="Wayne K.J."/>
            <person name="Tettelin H."/>
            <person name="Glass J.I."/>
            <person name="Rusch D."/>
            <person name="Podicherti R."/>
            <person name="Tsui H.-C.T."/>
            <person name="Winkler M.E."/>
        </authorList>
    </citation>
    <scope>NUCLEOTIDE SEQUENCE</scope>
</reference>
<feature type="region of interest" description="Disordered" evidence="1">
    <location>
        <begin position="121"/>
        <end position="146"/>
    </location>
</feature>
<feature type="non-terminal residue" evidence="2">
    <location>
        <position position="146"/>
    </location>
</feature>
<dbReference type="EMBL" id="UINC01074486">
    <property type="protein sequence ID" value="SVC11719.1"/>
    <property type="molecule type" value="Genomic_DNA"/>
</dbReference>
<gene>
    <name evidence="2" type="ORF">METZ01_LOCUS264573</name>
</gene>
<protein>
    <submittedName>
        <fullName evidence="2">Uncharacterized protein</fullName>
    </submittedName>
</protein>
<evidence type="ECO:0000313" key="2">
    <source>
        <dbReference type="EMBL" id="SVC11719.1"/>
    </source>
</evidence>
<sequence length="146" mass="16879">VQKLIYVIIILLLTACLSEPEYKEVRLNKTVKVYSHEYHDNAENYTFKWEPPVDPNNEPVHFDLKNDMLIFTPTLNGDYQVHLSIIDISDEVVKDEMFYYKAVSETLKVAIVNPNIDHKSPEHSVVLDKSKGKSKSNSKKTKTKKN</sequence>
<feature type="non-terminal residue" evidence="2">
    <location>
        <position position="1"/>
    </location>
</feature>
<organism evidence="2">
    <name type="scientific">marine metagenome</name>
    <dbReference type="NCBI Taxonomy" id="408172"/>
    <lineage>
        <taxon>unclassified sequences</taxon>
        <taxon>metagenomes</taxon>
        <taxon>ecological metagenomes</taxon>
    </lineage>
</organism>
<proteinExistence type="predicted"/>
<accession>A0A382JJ42</accession>